<sequence length="263" mass="29531">MVCIGGHETRDSKPNSLLAILPSHASSMIITNEVHQAAHLGQGIPKEDQGIGAEEMSWRCIFARFDRYGRLCKHKYLEKVRQNPQGPSLPFVEMWVGRFIMQGSDVDASCPRCFAVVEDVDHKLRGCSVSCGVWDYISKGVTSSHLFKGGLEEWLVQNLQNDNLVTGKIPNYLQFASTLWFLWKWRCKKIFDVDFSIPHPPHLIINSFAKNWLAANCPVSARIGFVFLVAWNPPNEGWIKLNIDGSRESRDTNSGIITAGGVM</sequence>
<organism evidence="1 2">
    <name type="scientific">Dipteronia sinensis</name>
    <dbReference type="NCBI Taxonomy" id="43782"/>
    <lineage>
        <taxon>Eukaryota</taxon>
        <taxon>Viridiplantae</taxon>
        <taxon>Streptophyta</taxon>
        <taxon>Embryophyta</taxon>
        <taxon>Tracheophyta</taxon>
        <taxon>Spermatophyta</taxon>
        <taxon>Magnoliopsida</taxon>
        <taxon>eudicotyledons</taxon>
        <taxon>Gunneridae</taxon>
        <taxon>Pentapetalae</taxon>
        <taxon>rosids</taxon>
        <taxon>malvids</taxon>
        <taxon>Sapindales</taxon>
        <taxon>Sapindaceae</taxon>
        <taxon>Hippocastanoideae</taxon>
        <taxon>Acereae</taxon>
        <taxon>Dipteronia</taxon>
    </lineage>
</organism>
<proteinExistence type="predicted"/>
<keyword evidence="2" id="KW-1185">Reference proteome</keyword>
<reference evidence="1" key="1">
    <citation type="journal article" date="2023" name="Plant J.">
        <title>Genome sequences and population genomics provide insights into the demographic history, inbreeding, and mutation load of two 'living fossil' tree species of Dipteronia.</title>
        <authorList>
            <person name="Feng Y."/>
            <person name="Comes H.P."/>
            <person name="Chen J."/>
            <person name="Zhu S."/>
            <person name="Lu R."/>
            <person name="Zhang X."/>
            <person name="Li P."/>
            <person name="Qiu J."/>
            <person name="Olsen K.M."/>
            <person name="Qiu Y."/>
        </authorList>
    </citation>
    <scope>NUCLEOTIDE SEQUENCE</scope>
    <source>
        <strain evidence="1">NBL</strain>
    </source>
</reference>
<dbReference type="Proteomes" id="UP001281410">
    <property type="component" value="Unassembled WGS sequence"/>
</dbReference>
<comment type="caution">
    <text evidence="1">The sequence shown here is derived from an EMBL/GenBank/DDBJ whole genome shotgun (WGS) entry which is preliminary data.</text>
</comment>
<evidence type="ECO:0000313" key="2">
    <source>
        <dbReference type="Proteomes" id="UP001281410"/>
    </source>
</evidence>
<name>A0AAE0ALY1_9ROSI</name>
<dbReference type="AlphaFoldDB" id="A0AAE0ALY1"/>
<evidence type="ECO:0008006" key="3">
    <source>
        <dbReference type="Google" id="ProtNLM"/>
    </source>
</evidence>
<protein>
    <recommendedName>
        <fullName evidence="3">Reverse transcriptase zinc-binding domain-containing protein</fullName>
    </recommendedName>
</protein>
<dbReference type="EMBL" id="JANJYJ010000004">
    <property type="protein sequence ID" value="KAK3220556.1"/>
    <property type="molecule type" value="Genomic_DNA"/>
</dbReference>
<gene>
    <name evidence="1" type="ORF">Dsin_014526</name>
</gene>
<accession>A0AAE0ALY1</accession>
<evidence type="ECO:0000313" key="1">
    <source>
        <dbReference type="EMBL" id="KAK3220556.1"/>
    </source>
</evidence>